<feature type="non-terminal residue" evidence="1">
    <location>
        <position position="139"/>
    </location>
</feature>
<evidence type="ECO:0000313" key="2">
    <source>
        <dbReference type="Proteomes" id="UP000789860"/>
    </source>
</evidence>
<evidence type="ECO:0000313" key="1">
    <source>
        <dbReference type="EMBL" id="CAG8724323.1"/>
    </source>
</evidence>
<keyword evidence="2" id="KW-1185">Reference proteome</keyword>
<organism evidence="1 2">
    <name type="scientific">Scutellospora calospora</name>
    <dbReference type="NCBI Taxonomy" id="85575"/>
    <lineage>
        <taxon>Eukaryota</taxon>
        <taxon>Fungi</taxon>
        <taxon>Fungi incertae sedis</taxon>
        <taxon>Mucoromycota</taxon>
        <taxon>Glomeromycotina</taxon>
        <taxon>Glomeromycetes</taxon>
        <taxon>Diversisporales</taxon>
        <taxon>Gigasporaceae</taxon>
        <taxon>Scutellospora</taxon>
    </lineage>
</organism>
<dbReference type="EMBL" id="CAJVPM010049101">
    <property type="protein sequence ID" value="CAG8724323.1"/>
    <property type="molecule type" value="Genomic_DNA"/>
</dbReference>
<protein>
    <submittedName>
        <fullName evidence="1">3674_t:CDS:1</fullName>
    </submittedName>
</protein>
<feature type="non-terminal residue" evidence="1">
    <location>
        <position position="1"/>
    </location>
</feature>
<reference evidence="1" key="1">
    <citation type="submission" date="2021-06" db="EMBL/GenBank/DDBJ databases">
        <authorList>
            <person name="Kallberg Y."/>
            <person name="Tangrot J."/>
            <person name="Rosling A."/>
        </authorList>
    </citation>
    <scope>NUCLEOTIDE SEQUENCE</scope>
    <source>
        <strain evidence="1">AU212A</strain>
    </source>
</reference>
<sequence>DMIEKIRGHPEELAAAIFSKSNPEYNKINIPINFNSEQVLKLRKTNPNYEYQKSVNDFVSDPEVHEAIIENWIEEYSKNIKDSLDKDNYFFEIRTSDNVKIFILLFVQKNENEYRYISIDFKINKDILDDYFFILLENN</sequence>
<accession>A0ACA9PUT5</accession>
<dbReference type="Proteomes" id="UP000789860">
    <property type="component" value="Unassembled WGS sequence"/>
</dbReference>
<name>A0ACA9PUT5_9GLOM</name>
<proteinExistence type="predicted"/>
<gene>
    <name evidence="1" type="ORF">SCALOS_LOCUS11366</name>
</gene>
<comment type="caution">
    <text evidence="1">The sequence shown here is derived from an EMBL/GenBank/DDBJ whole genome shotgun (WGS) entry which is preliminary data.</text>
</comment>